<dbReference type="SUPFAM" id="SSF57850">
    <property type="entry name" value="RING/U-box"/>
    <property type="match status" value="1"/>
</dbReference>
<dbReference type="Ensembl" id="ENSCSRT00000013504.1">
    <property type="protein sequence ID" value="ENSCSRP00000012979.1"/>
    <property type="gene ID" value="ENSCSRG00000009698.1"/>
</dbReference>
<dbReference type="InterPro" id="IPR013320">
    <property type="entry name" value="ConA-like_dom_sf"/>
</dbReference>
<keyword evidence="3" id="KW-0862">Zinc</keyword>
<dbReference type="InterPro" id="IPR000315">
    <property type="entry name" value="Znf_B-box"/>
</dbReference>
<dbReference type="PANTHER" id="PTHR24103">
    <property type="entry name" value="E3 UBIQUITIN-PROTEIN LIGASE TRIM"/>
    <property type="match status" value="1"/>
</dbReference>
<dbReference type="SUPFAM" id="SSF49899">
    <property type="entry name" value="Concanavalin A-like lectins/glucanases"/>
    <property type="match status" value="1"/>
</dbReference>
<dbReference type="InterPro" id="IPR003613">
    <property type="entry name" value="Ubox_domain"/>
</dbReference>
<dbReference type="InterPro" id="IPR001870">
    <property type="entry name" value="B30.2/SPRY"/>
</dbReference>
<dbReference type="InterPro" id="IPR013083">
    <property type="entry name" value="Znf_RING/FYVE/PHD"/>
</dbReference>
<dbReference type="AlphaFoldDB" id="A0A8C3SFA8"/>
<dbReference type="SMART" id="SM00184">
    <property type="entry name" value="RING"/>
    <property type="match status" value="1"/>
</dbReference>
<dbReference type="InterPro" id="IPR017907">
    <property type="entry name" value="Znf_RING_CS"/>
</dbReference>
<proteinExistence type="predicted"/>
<feature type="domain" description="B box-type" evidence="6">
    <location>
        <begin position="87"/>
        <end position="128"/>
    </location>
</feature>
<dbReference type="FunFam" id="2.60.120.920:FF:000004">
    <property type="entry name" value="Butyrophilin subfamily 1 member A1"/>
    <property type="match status" value="1"/>
</dbReference>
<dbReference type="PRINTS" id="PR01407">
    <property type="entry name" value="BUTYPHLNCDUF"/>
</dbReference>
<dbReference type="SMART" id="SM00336">
    <property type="entry name" value="BBOX"/>
    <property type="match status" value="1"/>
</dbReference>
<dbReference type="InterPro" id="IPR043136">
    <property type="entry name" value="B30.2/SPRY_sf"/>
</dbReference>
<reference evidence="9" key="2">
    <citation type="submission" date="2025-09" db="UniProtKB">
        <authorList>
            <consortium name="Ensembl"/>
        </authorList>
    </citation>
    <scope>IDENTIFICATION</scope>
</reference>
<evidence type="ECO:0000259" key="6">
    <source>
        <dbReference type="PROSITE" id="PS50119"/>
    </source>
</evidence>
<dbReference type="PROSITE" id="PS51698">
    <property type="entry name" value="U_BOX"/>
    <property type="match status" value="1"/>
</dbReference>
<evidence type="ECO:0000256" key="1">
    <source>
        <dbReference type="ARBA" id="ARBA00022723"/>
    </source>
</evidence>
<evidence type="ECO:0000259" key="8">
    <source>
        <dbReference type="PROSITE" id="PS51698"/>
    </source>
</evidence>
<dbReference type="InterPro" id="IPR006574">
    <property type="entry name" value="PRY"/>
</dbReference>
<accession>A0A8C3SFA8</accession>
<feature type="domain" description="B30.2/SPRY" evidence="7">
    <location>
        <begin position="248"/>
        <end position="449"/>
    </location>
</feature>
<dbReference type="PROSITE" id="PS00518">
    <property type="entry name" value="ZF_RING_1"/>
    <property type="match status" value="1"/>
</dbReference>
<dbReference type="GO" id="GO:0016567">
    <property type="term" value="P:protein ubiquitination"/>
    <property type="evidence" value="ECO:0007669"/>
    <property type="project" value="InterPro"/>
</dbReference>
<evidence type="ECO:0000256" key="2">
    <source>
        <dbReference type="ARBA" id="ARBA00022771"/>
    </source>
</evidence>
<dbReference type="PROSITE" id="PS50188">
    <property type="entry name" value="B302_SPRY"/>
    <property type="match status" value="1"/>
</dbReference>
<dbReference type="GO" id="GO:0008270">
    <property type="term" value="F:zinc ion binding"/>
    <property type="evidence" value="ECO:0007669"/>
    <property type="project" value="UniProtKB-KW"/>
</dbReference>
<dbReference type="CDD" id="cd16594">
    <property type="entry name" value="RING-HC_TRIM7-like_C-IV"/>
    <property type="match status" value="1"/>
</dbReference>
<dbReference type="Proteomes" id="UP000694403">
    <property type="component" value="Unplaced"/>
</dbReference>
<evidence type="ECO:0000256" key="4">
    <source>
        <dbReference type="PROSITE-ProRule" id="PRU00024"/>
    </source>
</evidence>
<evidence type="ECO:0000259" key="5">
    <source>
        <dbReference type="PROSITE" id="PS50089"/>
    </source>
</evidence>
<dbReference type="SMART" id="SM00449">
    <property type="entry name" value="SPRY"/>
    <property type="match status" value="1"/>
</dbReference>
<keyword evidence="1" id="KW-0479">Metal-binding</keyword>
<dbReference type="SUPFAM" id="SSF57845">
    <property type="entry name" value="B-box zinc-binding domain"/>
    <property type="match status" value="1"/>
</dbReference>
<dbReference type="Pfam" id="PF00622">
    <property type="entry name" value="SPRY"/>
    <property type="match status" value="1"/>
</dbReference>
<dbReference type="SMART" id="SM00589">
    <property type="entry name" value="PRY"/>
    <property type="match status" value="1"/>
</dbReference>
<dbReference type="InterPro" id="IPR003877">
    <property type="entry name" value="SPRY_dom"/>
</dbReference>
<dbReference type="Pfam" id="PF15227">
    <property type="entry name" value="zf-C3HC4_4"/>
    <property type="match status" value="1"/>
</dbReference>
<protein>
    <submittedName>
        <fullName evidence="9">Uncharacterized protein</fullName>
    </submittedName>
</protein>
<keyword evidence="10" id="KW-1185">Reference proteome</keyword>
<dbReference type="InterPro" id="IPR003879">
    <property type="entry name" value="Butyrophylin_SPRY"/>
</dbReference>
<organism evidence="9 10">
    <name type="scientific">Chelydra serpentina</name>
    <name type="common">Snapping turtle</name>
    <name type="synonym">Testudo serpentina</name>
    <dbReference type="NCBI Taxonomy" id="8475"/>
    <lineage>
        <taxon>Eukaryota</taxon>
        <taxon>Metazoa</taxon>
        <taxon>Chordata</taxon>
        <taxon>Craniata</taxon>
        <taxon>Vertebrata</taxon>
        <taxon>Euteleostomi</taxon>
        <taxon>Archelosauria</taxon>
        <taxon>Testudinata</taxon>
        <taxon>Testudines</taxon>
        <taxon>Cryptodira</taxon>
        <taxon>Durocryptodira</taxon>
        <taxon>Americhelydia</taxon>
        <taxon>Chelydroidea</taxon>
        <taxon>Chelydridae</taxon>
        <taxon>Chelydra</taxon>
    </lineage>
</organism>
<feature type="domain" description="U-box" evidence="8">
    <location>
        <begin position="9"/>
        <end position="85"/>
    </location>
</feature>
<feature type="domain" description="RING-type" evidence="5">
    <location>
        <begin position="16"/>
        <end position="57"/>
    </location>
</feature>
<dbReference type="InterPro" id="IPR050143">
    <property type="entry name" value="TRIM/RBCC"/>
</dbReference>
<dbReference type="Pfam" id="PF13765">
    <property type="entry name" value="PRY"/>
    <property type="match status" value="1"/>
</dbReference>
<dbReference type="CDD" id="cd19762">
    <property type="entry name" value="Bbox2_TRIM7-like"/>
    <property type="match status" value="1"/>
</dbReference>
<dbReference type="Pfam" id="PF00643">
    <property type="entry name" value="zf-B_box"/>
    <property type="match status" value="1"/>
</dbReference>
<dbReference type="GO" id="GO:0004842">
    <property type="term" value="F:ubiquitin-protein transferase activity"/>
    <property type="evidence" value="ECO:0007669"/>
    <property type="project" value="InterPro"/>
</dbReference>
<evidence type="ECO:0000313" key="10">
    <source>
        <dbReference type="Proteomes" id="UP000694403"/>
    </source>
</evidence>
<keyword evidence="2 4" id="KW-0863">Zinc-finger</keyword>
<evidence type="ECO:0000256" key="3">
    <source>
        <dbReference type="ARBA" id="ARBA00022833"/>
    </source>
</evidence>
<dbReference type="Gene3D" id="2.60.120.920">
    <property type="match status" value="1"/>
</dbReference>
<name>A0A8C3SFA8_CHESE</name>
<evidence type="ECO:0000313" key="9">
    <source>
        <dbReference type="Ensembl" id="ENSCSRP00000012979.1"/>
    </source>
</evidence>
<dbReference type="Gene3D" id="3.30.40.10">
    <property type="entry name" value="Zinc/RING finger domain, C3HC4 (zinc finger)"/>
    <property type="match status" value="1"/>
</dbReference>
<dbReference type="SMART" id="SM00504">
    <property type="entry name" value="Ubox"/>
    <property type="match status" value="1"/>
</dbReference>
<sequence>MAAADSVMNIKDEVTCSICLDLFREPVTIECGHSFCRECITQLCEEEDVDSTCPLCKKRFQKRNLRPNRELKNIVECLSSQTVEKRVGGNMCKKHQEPLKFYCKEDQIPICVVCERSLAHRAHMVVPMEEAVQEHRVGNVIYLGELKLEGSVVLYIHLFLGDQKEVRGRPVRTKLIFDEVVEKKALQIANRKQQPKTFDEAKLKKAISGFDWSQMEKCDEDYSIFADKLRYCIKAAEIKKLKAAKGRILNETKSLLEKRRNMKRSSDNNLEYSILSTAHPLLVLSVDRKRVRCGKTRQDLPKNPERFDVSTAVLGSEGFTSGRHYWEVEVEVGPEKHWAIGVARDSVRRKGTISLIPLLGIWILASQKISQVLEKGPRKIGVYLDYASGEVRFYNVEKMSQFFSLTATFTGRVVPFFHLWSPCCCSACAVDMLTASHIAGGFVVLGLDS</sequence>
<dbReference type="PROSITE" id="PS50089">
    <property type="entry name" value="ZF_RING_2"/>
    <property type="match status" value="1"/>
</dbReference>
<reference evidence="9" key="1">
    <citation type="submission" date="2025-08" db="UniProtKB">
        <authorList>
            <consortium name="Ensembl"/>
        </authorList>
    </citation>
    <scope>IDENTIFICATION</scope>
</reference>
<dbReference type="PROSITE" id="PS50119">
    <property type="entry name" value="ZF_BBOX"/>
    <property type="match status" value="1"/>
</dbReference>
<evidence type="ECO:0000259" key="7">
    <source>
        <dbReference type="PROSITE" id="PS50188"/>
    </source>
</evidence>
<dbReference type="InterPro" id="IPR001841">
    <property type="entry name" value="Znf_RING"/>
</dbReference>
<dbReference type="Gene3D" id="3.30.160.60">
    <property type="entry name" value="Classic Zinc Finger"/>
    <property type="match status" value="1"/>
</dbReference>